<comment type="cofactor">
    <cofactor evidence="1">
        <name>[4Fe-4S] cluster</name>
        <dbReference type="ChEBI" id="CHEBI:49883"/>
    </cofactor>
</comment>
<evidence type="ECO:0000256" key="11">
    <source>
        <dbReference type="ARBA" id="ARBA00023004"/>
    </source>
</evidence>
<feature type="domain" description="Radical SAM core" evidence="17">
    <location>
        <begin position="247"/>
        <end position="505"/>
    </location>
</feature>
<dbReference type="InterPro" id="IPR002792">
    <property type="entry name" value="TRAM_dom"/>
</dbReference>
<keyword evidence="8" id="KW-0949">S-adenosyl-L-methionine</keyword>
<dbReference type="EMBL" id="GEEE01011379">
    <property type="protein sequence ID" value="JAP51846.1"/>
    <property type="molecule type" value="Transcribed_RNA"/>
</dbReference>
<feature type="domain" description="TRAM" evidence="15">
    <location>
        <begin position="502"/>
        <end position="567"/>
    </location>
</feature>
<keyword evidence="12" id="KW-0411">Iron-sulfur</keyword>
<dbReference type="InterPro" id="IPR023404">
    <property type="entry name" value="rSAM_horseshoe"/>
</dbReference>
<dbReference type="Pfam" id="PF00919">
    <property type="entry name" value="UPF0004"/>
    <property type="match status" value="1"/>
</dbReference>
<keyword evidence="10" id="KW-0479">Metal-binding</keyword>
<accession>A0A0V0J187</accession>
<dbReference type="SFLD" id="SFLDG01082">
    <property type="entry name" value="B12-binding_domain_containing"/>
    <property type="match status" value="1"/>
</dbReference>
<name>A0A0V0J187_SCHSO</name>
<dbReference type="Gene3D" id="3.40.50.12160">
    <property type="entry name" value="Methylthiotransferase, N-terminal domain"/>
    <property type="match status" value="1"/>
</dbReference>
<dbReference type="Gene3D" id="3.80.30.20">
    <property type="entry name" value="tm_1862 like domain"/>
    <property type="match status" value="1"/>
</dbReference>
<dbReference type="EMBL" id="GEEE01003725">
    <property type="protein sequence ID" value="JAP59500.1"/>
    <property type="molecule type" value="Transcribed_RNA"/>
</dbReference>
<comment type="function">
    <text evidence="2">Catalyzes the methylthiolation of N6-threonylcarbamoyladenosine (t(6)A), leading to the formation of 2-methylthio-N6-threonylcarbamoyladenosine (ms(2)t(6)A) at position 37 in tRNAs that read codons beginning with adenine.</text>
</comment>
<dbReference type="PROSITE" id="PS51449">
    <property type="entry name" value="MTTASE_N"/>
    <property type="match status" value="1"/>
</dbReference>
<dbReference type="GO" id="GO:0005783">
    <property type="term" value="C:endoplasmic reticulum"/>
    <property type="evidence" value="ECO:0007669"/>
    <property type="project" value="TreeGrafter"/>
</dbReference>
<dbReference type="PANTHER" id="PTHR11918">
    <property type="entry name" value="RADICAL SAM PROTEINS"/>
    <property type="match status" value="1"/>
</dbReference>
<evidence type="ECO:0000256" key="13">
    <source>
        <dbReference type="ARBA" id="ARBA00031213"/>
    </source>
</evidence>
<evidence type="ECO:0000256" key="7">
    <source>
        <dbReference type="ARBA" id="ARBA00022679"/>
    </source>
</evidence>
<dbReference type="NCBIfam" id="TIGR01578">
    <property type="entry name" value="MiaB-like-B"/>
    <property type="match status" value="1"/>
</dbReference>
<keyword evidence="11" id="KW-0408">Iron</keyword>
<evidence type="ECO:0000256" key="8">
    <source>
        <dbReference type="ARBA" id="ARBA00022691"/>
    </source>
</evidence>
<dbReference type="InterPro" id="IPR006466">
    <property type="entry name" value="MiaB-like_arc_euk"/>
</dbReference>
<dbReference type="InterPro" id="IPR005839">
    <property type="entry name" value="Methylthiotransferase"/>
</dbReference>
<dbReference type="InterPro" id="IPR007197">
    <property type="entry name" value="rSAM"/>
</dbReference>
<evidence type="ECO:0000256" key="6">
    <source>
        <dbReference type="ARBA" id="ARBA00022485"/>
    </source>
</evidence>
<dbReference type="InterPro" id="IPR058240">
    <property type="entry name" value="rSAM_sf"/>
</dbReference>
<keyword evidence="9" id="KW-0819">tRNA processing</keyword>
<dbReference type="GO" id="GO:0035598">
    <property type="term" value="F:tRNA (N(6)-L-threonylcarbamoyladenosine(37)-C(2))-methylthiotransferase activity"/>
    <property type="evidence" value="ECO:0007669"/>
    <property type="project" value="UniProtKB-EC"/>
</dbReference>
<comment type="catalytic activity">
    <reaction evidence="14">
        <text>N(6)-L-threonylcarbamoyladenosine(37) in tRNA + (sulfur carrier)-SH + AH2 + 2 S-adenosyl-L-methionine = 2-methylsulfanyl-N(6)-L-threonylcarbamoyladenosine(37) in tRNA + (sulfur carrier)-H + 5'-deoxyadenosine + L-methionine + A + S-adenosyl-L-homocysteine + 2 H(+)</text>
        <dbReference type="Rhea" id="RHEA:37075"/>
        <dbReference type="Rhea" id="RHEA-COMP:10163"/>
        <dbReference type="Rhea" id="RHEA-COMP:11092"/>
        <dbReference type="Rhea" id="RHEA-COMP:14737"/>
        <dbReference type="Rhea" id="RHEA-COMP:14739"/>
        <dbReference type="ChEBI" id="CHEBI:13193"/>
        <dbReference type="ChEBI" id="CHEBI:15378"/>
        <dbReference type="ChEBI" id="CHEBI:17319"/>
        <dbReference type="ChEBI" id="CHEBI:17499"/>
        <dbReference type="ChEBI" id="CHEBI:29917"/>
        <dbReference type="ChEBI" id="CHEBI:57844"/>
        <dbReference type="ChEBI" id="CHEBI:57856"/>
        <dbReference type="ChEBI" id="CHEBI:59789"/>
        <dbReference type="ChEBI" id="CHEBI:64428"/>
        <dbReference type="ChEBI" id="CHEBI:74418"/>
        <dbReference type="ChEBI" id="CHEBI:74420"/>
        <dbReference type="EC" id="2.8.4.5"/>
    </reaction>
</comment>
<dbReference type="EC" id="2.8.4.5" evidence="4"/>
<dbReference type="PROSITE" id="PS01278">
    <property type="entry name" value="MTTASE_RADICAL"/>
    <property type="match status" value="1"/>
</dbReference>
<evidence type="ECO:0000259" key="17">
    <source>
        <dbReference type="PROSITE" id="PS51918"/>
    </source>
</evidence>
<comment type="similarity">
    <text evidence="3">Belongs to the methylthiotransferase family. CDKAL1 subfamily.</text>
</comment>
<dbReference type="FunFam" id="3.80.30.20:FF:000002">
    <property type="entry name" value="threonylcarbamoyladenosine tRNA methylthiotransferase isoform X2"/>
    <property type="match status" value="1"/>
</dbReference>
<keyword evidence="7" id="KW-0808">Transferase</keyword>
<dbReference type="InterPro" id="IPR013848">
    <property type="entry name" value="Methylthiotransferase_N"/>
</dbReference>
<evidence type="ECO:0000259" key="15">
    <source>
        <dbReference type="PROSITE" id="PS50926"/>
    </source>
</evidence>
<evidence type="ECO:0000256" key="9">
    <source>
        <dbReference type="ARBA" id="ARBA00022694"/>
    </source>
</evidence>
<evidence type="ECO:0000256" key="4">
    <source>
        <dbReference type="ARBA" id="ARBA00013273"/>
    </source>
</evidence>
<evidence type="ECO:0000256" key="12">
    <source>
        <dbReference type="ARBA" id="ARBA00023014"/>
    </source>
</evidence>
<dbReference type="GO" id="GO:0051539">
    <property type="term" value="F:4 iron, 4 sulfur cluster binding"/>
    <property type="evidence" value="ECO:0007669"/>
    <property type="project" value="UniProtKB-KW"/>
</dbReference>
<dbReference type="InterPro" id="IPR020612">
    <property type="entry name" value="Methylthiotransferase_CS"/>
</dbReference>
<evidence type="ECO:0000256" key="3">
    <source>
        <dbReference type="ARBA" id="ARBA00008616"/>
    </source>
</evidence>
<gene>
    <name evidence="18" type="ORF">TR153159</name>
</gene>
<evidence type="ECO:0000256" key="10">
    <source>
        <dbReference type="ARBA" id="ARBA00022723"/>
    </source>
</evidence>
<dbReference type="NCBIfam" id="TIGR00089">
    <property type="entry name" value="MiaB/RimO family radical SAM methylthiotransferase"/>
    <property type="match status" value="1"/>
</dbReference>
<protein>
    <recommendedName>
        <fullName evidence="5">Threonylcarbamoyladenosine tRNA methylthiotransferase</fullName>
        <ecNumber evidence="4">2.8.4.5</ecNumber>
    </recommendedName>
    <alternativeName>
        <fullName evidence="13">tRNA-t(6)A37 methylthiotransferase</fullName>
    </alternativeName>
</protein>
<evidence type="ECO:0000256" key="14">
    <source>
        <dbReference type="ARBA" id="ARBA00051661"/>
    </source>
</evidence>
<dbReference type="SMART" id="SM00729">
    <property type="entry name" value="Elp3"/>
    <property type="match status" value="1"/>
</dbReference>
<evidence type="ECO:0000256" key="5">
    <source>
        <dbReference type="ARBA" id="ARBA00018810"/>
    </source>
</evidence>
<dbReference type="EMBL" id="GEEE01011050">
    <property type="protein sequence ID" value="JAP52175.1"/>
    <property type="molecule type" value="Transcribed_RNA"/>
</dbReference>
<feature type="domain" description="MTTase N-terminal" evidence="16">
    <location>
        <begin position="45"/>
        <end position="215"/>
    </location>
</feature>
<organism evidence="18">
    <name type="scientific">Schistocephalus solidus</name>
    <name type="common">Tapeworm</name>
    <dbReference type="NCBI Taxonomy" id="70667"/>
    <lineage>
        <taxon>Eukaryota</taxon>
        <taxon>Metazoa</taxon>
        <taxon>Spiralia</taxon>
        <taxon>Lophotrochozoa</taxon>
        <taxon>Platyhelminthes</taxon>
        <taxon>Cestoda</taxon>
        <taxon>Eucestoda</taxon>
        <taxon>Diphyllobothriidea</taxon>
        <taxon>Diphyllobothriidae</taxon>
        <taxon>Schistocephalus</taxon>
    </lineage>
</organism>
<keyword evidence="6" id="KW-0004">4Fe-4S</keyword>
<dbReference type="PROSITE" id="PS51918">
    <property type="entry name" value="RADICAL_SAM"/>
    <property type="match status" value="1"/>
</dbReference>
<proteinExistence type="inferred from homology"/>
<sequence>MDIEEIDIGHTSPLRVQDTVNPRFRKQKLQTACEDPSGDNIPGVQKIFVQVWGCAHNTSDAEYMAGLLAAYGYDVTLGGAENEEEEQQQQKVIGINRPKVHHPAVGDSAADCESGCTEGGACCQKQPSQRIPTVTSKASAREAADLWLLNSCTVKGPAEDHFRNAVLEAKAKGKRVVVAGCVPQGSPTAKYLKDVSVIGVQQIDRVVEVVEQTLLGNTVRFMEKRIDENDPKHRRLGGAPLSLPKIRRNPLIEILAISTGCLNACTYCKTKHARGVLASYPITELVQRAQEAFADGVKEVWLTSEDLGAYGRDLSRSEFPPKIVSSVVASQWPNHLTLADLLINLVPVIPVGCMLRLGMTNPPYILDQLNEIAAVLRHPRVYTFLHVPVQSGSNRVLGAMRREYTVEEFSHVVDFLTKNVNFANPKHKLTIATDLICGFPNETEPDFRETVGLVERYKFPVLYVNQFFARPGTPAATMKREATTAEVKKRTRLLHDFFRSYRPYAGREGLQYRVLITETSTDGLHWVGHTKAYEQILLPKEVDLRGLIVLAEVTECDKFFMRGRVVDRGPFNSLLEGPEAEALDIALPEVPLQVRSRKSAAASRPQNASFSPPTAKAASLSSWNAKLLVPTLVIVLLSLLWIATRCTKFPLGPYSL</sequence>
<evidence type="ECO:0000256" key="1">
    <source>
        <dbReference type="ARBA" id="ARBA00001966"/>
    </source>
</evidence>
<evidence type="ECO:0000259" key="16">
    <source>
        <dbReference type="PROSITE" id="PS51449"/>
    </source>
</evidence>
<dbReference type="PROSITE" id="PS50926">
    <property type="entry name" value="TRAM"/>
    <property type="match status" value="1"/>
</dbReference>
<dbReference type="InterPro" id="IPR006638">
    <property type="entry name" value="Elp3/MiaA/NifB-like_rSAM"/>
</dbReference>
<dbReference type="SFLD" id="SFLDS00029">
    <property type="entry name" value="Radical_SAM"/>
    <property type="match status" value="1"/>
</dbReference>
<reference evidence="18" key="1">
    <citation type="submission" date="2016-01" db="EMBL/GenBank/DDBJ databases">
        <title>Reference transcriptome for the parasite Schistocephalus solidus: insights into the molecular evolution of parasitism.</title>
        <authorList>
            <person name="Hebert F.O."/>
            <person name="Grambauer S."/>
            <person name="Barber I."/>
            <person name="Landry C.R."/>
            <person name="Aubin-Horth N."/>
        </authorList>
    </citation>
    <scope>NUCLEOTIDE SEQUENCE</scope>
</reference>
<dbReference type="SUPFAM" id="SSF102114">
    <property type="entry name" value="Radical SAM enzymes"/>
    <property type="match status" value="1"/>
</dbReference>
<evidence type="ECO:0000313" key="18">
    <source>
        <dbReference type="EMBL" id="JAP59500.1"/>
    </source>
</evidence>
<dbReference type="EMBL" id="GEEE01021436">
    <property type="protein sequence ID" value="JAP41789.1"/>
    <property type="molecule type" value="Transcribed_RNA"/>
</dbReference>
<dbReference type="AlphaFoldDB" id="A0A0V0J187"/>
<dbReference type="InterPro" id="IPR038135">
    <property type="entry name" value="Methylthiotransferase_N_sf"/>
</dbReference>
<dbReference type="Pfam" id="PF04055">
    <property type="entry name" value="Radical_SAM"/>
    <property type="match status" value="1"/>
</dbReference>
<evidence type="ECO:0000256" key="2">
    <source>
        <dbReference type="ARBA" id="ARBA00002399"/>
    </source>
</evidence>
<dbReference type="GO" id="GO:0046872">
    <property type="term" value="F:metal ion binding"/>
    <property type="evidence" value="ECO:0007669"/>
    <property type="project" value="UniProtKB-KW"/>
</dbReference>
<dbReference type="PANTHER" id="PTHR11918:SF45">
    <property type="entry name" value="THREONYLCARBAMOYLADENOSINE TRNA METHYLTHIOTRANSFERASE"/>
    <property type="match status" value="1"/>
</dbReference>